<dbReference type="InterPro" id="IPR005467">
    <property type="entry name" value="His_kinase_dom"/>
</dbReference>
<feature type="domain" description="Histidine kinase" evidence="8">
    <location>
        <begin position="494"/>
        <end position="695"/>
    </location>
</feature>
<dbReference type="Pfam" id="PF02518">
    <property type="entry name" value="HATPase_c"/>
    <property type="match status" value="1"/>
</dbReference>
<keyword evidence="7" id="KW-0472">Membrane</keyword>
<comment type="caution">
    <text evidence="9">The sequence shown here is derived from an EMBL/GenBank/DDBJ whole genome shotgun (WGS) entry which is preliminary data.</text>
</comment>
<keyword evidence="5 9" id="KW-0418">Kinase</keyword>
<keyword evidence="10" id="KW-1185">Reference proteome</keyword>
<keyword evidence="6" id="KW-0067">ATP-binding</keyword>
<dbReference type="PANTHER" id="PTHR44936:SF10">
    <property type="entry name" value="SENSOR PROTEIN RSTB"/>
    <property type="match status" value="1"/>
</dbReference>
<dbReference type="InterPro" id="IPR050980">
    <property type="entry name" value="2C_sensor_his_kinase"/>
</dbReference>
<dbReference type="SUPFAM" id="SSF55874">
    <property type="entry name" value="ATPase domain of HSP90 chaperone/DNA topoisomerase II/histidine kinase"/>
    <property type="match status" value="1"/>
</dbReference>
<comment type="catalytic activity">
    <reaction evidence="1">
        <text>ATP + protein L-histidine = ADP + protein N-phospho-L-histidine.</text>
        <dbReference type="EC" id="2.7.13.3"/>
    </reaction>
</comment>
<keyword evidence="7" id="KW-0812">Transmembrane</keyword>
<reference evidence="9 10" key="1">
    <citation type="submission" date="2019-07" db="EMBL/GenBank/DDBJ databases">
        <title>Caenimonas sedimenti sp. nov., isolated from activated sludge.</title>
        <authorList>
            <person name="Xu J."/>
        </authorList>
    </citation>
    <scope>NUCLEOTIDE SEQUENCE [LARGE SCALE GENOMIC DNA]</scope>
    <source>
        <strain evidence="9 10">HX-9-20</strain>
    </source>
</reference>
<keyword evidence="4" id="KW-0547">Nucleotide-binding</keyword>
<dbReference type="EC" id="2.7.13.3" evidence="2"/>
<dbReference type="Gene3D" id="3.30.565.10">
    <property type="entry name" value="Histidine kinase-like ATPase, C-terminal domain"/>
    <property type="match status" value="1"/>
</dbReference>
<organism evidence="9 10">
    <name type="scientific">Caenimonas sedimenti</name>
    <dbReference type="NCBI Taxonomy" id="2596921"/>
    <lineage>
        <taxon>Bacteria</taxon>
        <taxon>Pseudomonadati</taxon>
        <taxon>Pseudomonadota</taxon>
        <taxon>Betaproteobacteria</taxon>
        <taxon>Burkholderiales</taxon>
        <taxon>Comamonadaceae</taxon>
        <taxon>Caenimonas</taxon>
    </lineage>
</organism>
<evidence type="ECO:0000256" key="7">
    <source>
        <dbReference type="SAM" id="Phobius"/>
    </source>
</evidence>
<sequence length="696" mass="76161">MARLTLPRLDVPRLGLASFRRRILFRMVFLLLAIATAALAVVLLQDEKDRSYRNYQQNFRKTQAEVMARLRHPAGLLALLNPGVSGAVTPLRPWVLPYAALDFDDQNKAQQAVEMAGCSVRYTDGSAVCAAVGNNAYSGGYIYLVGSFRAGDLIAREPTDLDVESVHRARIRLDMRGTTTAWVAPFERQSLRGEPLVRGRLTGFVEDGDPTLADARPVRDFRGFLWQSATCSAGGELPDCLRRVFYSIRLPVEAFRQALYAQPRPEWPPADLDRIRVHVQMLAPGNVPPLFDSNASDAIPPPSLEDLSQALLPGETLTITRQDSKGAPLVLKGREDNAARSSPLILQLIDRLPVANRPPPLEAIEVITTPVASFDVRLSGDARGIDRGLGVIATRMSWYVAAMLGAIGLAWLVIEVGLIRRITVLTRRAAAVSHNMQKDAPGDARIGQLDVSDLRGSDELGILAGSLSDLLQRVKDDQQREQLRAQRERDTLQAVGHEILSPLQSLMVLHPDAGDPAHRYVQRMQQAVRVLYGQASPSEALEAAQLELAPLDLDAFLREVADNAHFAGLADVRYASGEQPVMVRADAFSLEDVVTHILRNADRHRSPGTPITLSLETSDTHATVGIHNAGAAIEETRLERIFDYGVSDAATDEATERRGQGLFVARTYLAKMGGTVRARNVEGGVRFDITLPRAAA</sequence>
<feature type="transmembrane region" description="Helical" evidence="7">
    <location>
        <begin position="396"/>
        <end position="418"/>
    </location>
</feature>
<dbReference type="InterPro" id="IPR036890">
    <property type="entry name" value="HATPase_C_sf"/>
</dbReference>
<evidence type="ECO:0000313" key="10">
    <source>
        <dbReference type="Proteomes" id="UP000318199"/>
    </source>
</evidence>
<dbReference type="AlphaFoldDB" id="A0A562ZMN3"/>
<evidence type="ECO:0000256" key="4">
    <source>
        <dbReference type="ARBA" id="ARBA00022741"/>
    </source>
</evidence>
<proteinExistence type="predicted"/>
<evidence type="ECO:0000256" key="5">
    <source>
        <dbReference type="ARBA" id="ARBA00022777"/>
    </source>
</evidence>
<name>A0A562ZMN3_9BURK</name>
<dbReference type="EMBL" id="VOBQ01000014">
    <property type="protein sequence ID" value="TWO69839.1"/>
    <property type="molecule type" value="Genomic_DNA"/>
</dbReference>
<evidence type="ECO:0000313" key="9">
    <source>
        <dbReference type="EMBL" id="TWO69839.1"/>
    </source>
</evidence>
<evidence type="ECO:0000256" key="2">
    <source>
        <dbReference type="ARBA" id="ARBA00012438"/>
    </source>
</evidence>
<dbReference type="SMART" id="SM00387">
    <property type="entry name" value="HATPase_c"/>
    <property type="match status" value="1"/>
</dbReference>
<evidence type="ECO:0000256" key="1">
    <source>
        <dbReference type="ARBA" id="ARBA00000085"/>
    </source>
</evidence>
<dbReference type="Proteomes" id="UP000318199">
    <property type="component" value="Unassembled WGS sequence"/>
</dbReference>
<dbReference type="OrthoDB" id="8764462at2"/>
<keyword evidence="7" id="KW-1133">Transmembrane helix</keyword>
<accession>A0A562ZMN3</accession>
<dbReference type="PANTHER" id="PTHR44936">
    <property type="entry name" value="SENSOR PROTEIN CREC"/>
    <property type="match status" value="1"/>
</dbReference>
<dbReference type="PROSITE" id="PS50109">
    <property type="entry name" value="HIS_KIN"/>
    <property type="match status" value="1"/>
</dbReference>
<dbReference type="InterPro" id="IPR003594">
    <property type="entry name" value="HATPase_dom"/>
</dbReference>
<evidence type="ECO:0000256" key="3">
    <source>
        <dbReference type="ARBA" id="ARBA00022679"/>
    </source>
</evidence>
<dbReference type="GO" id="GO:0004673">
    <property type="term" value="F:protein histidine kinase activity"/>
    <property type="evidence" value="ECO:0007669"/>
    <property type="project" value="UniProtKB-EC"/>
</dbReference>
<keyword evidence="3" id="KW-0808">Transferase</keyword>
<evidence type="ECO:0000256" key="6">
    <source>
        <dbReference type="ARBA" id="ARBA00022840"/>
    </source>
</evidence>
<evidence type="ECO:0000259" key="8">
    <source>
        <dbReference type="PROSITE" id="PS50109"/>
    </source>
</evidence>
<dbReference type="GO" id="GO:0005524">
    <property type="term" value="F:ATP binding"/>
    <property type="evidence" value="ECO:0007669"/>
    <property type="project" value="UniProtKB-KW"/>
</dbReference>
<protein>
    <recommendedName>
        <fullName evidence="2">histidine kinase</fullName>
        <ecNumber evidence="2">2.7.13.3</ecNumber>
    </recommendedName>
</protein>
<gene>
    <name evidence="9" type="ORF">FN976_18665</name>
</gene>